<accession>A0A1B9ING0</accession>
<keyword evidence="3" id="KW-1185">Reference proteome</keyword>
<dbReference type="STRING" id="1331196.A0A1B9ING0"/>
<sequence length="144" mass="16087">MSEPLPPSSSSSPSSKPSMTPSAFRIPLKRSPEKVYTGPTSEELAAPRTRSQAEKYFARVANENVLPTRASKILGVGGWVLGGFACVYMALFVDFGEREHVFSPVRRQYASLKQSFFTLSPIEREMMGVEDRRQRQGQEETRPS</sequence>
<dbReference type="EMBL" id="KI669464">
    <property type="protein sequence ID" value="OCF56910.1"/>
    <property type="molecule type" value="Genomic_DNA"/>
</dbReference>
<proteinExistence type="predicted"/>
<protein>
    <submittedName>
        <fullName evidence="2">Uncharacterized protein</fullName>
    </submittedName>
</protein>
<dbReference type="AlphaFoldDB" id="A0A1B9ING0"/>
<feature type="compositionally biased region" description="Low complexity" evidence="1">
    <location>
        <begin position="8"/>
        <end position="22"/>
    </location>
</feature>
<evidence type="ECO:0000256" key="1">
    <source>
        <dbReference type="SAM" id="MobiDB-lite"/>
    </source>
</evidence>
<organism evidence="2 3">
    <name type="scientific">Kwoniella mangroviensis CBS 10435</name>
    <dbReference type="NCBI Taxonomy" id="1331196"/>
    <lineage>
        <taxon>Eukaryota</taxon>
        <taxon>Fungi</taxon>
        <taxon>Dikarya</taxon>
        <taxon>Basidiomycota</taxon>
        <taxon>Agaricomycotina</taxon>
        <taxon>Tremellomycetes</taxon>
        <taxon>Tremellales</taxon>
        <taxon>Cryptococcaceae</taxon>
        <taxon>Kwoniella</taxon>
    </lineage>
</organism>
<name>A0A1B9ING0_9TREE</name>
<dbReference type="OrthoDB" id="192748at2759"/>
<reference evidence="2 3" key="1">
    <citation type="submission" date="2013-07" db="EMBL/GenBank/DDBJ databases">
        <title>The Genome Sequence of Kwoniella mangroviensis CBS10435.</title>
        <authorList>
            <consortium name="The Broad Institute Genome Sequencing Platform"/>
            <person name="Cuomo C."/>
            <person name="Litvintseva A."/>
            <person name="Chen Y."/>
            <person name="Heitman J."/>
            <person name="Sun S."/>
            <person name="Springer D."/>
            <person name="Dromer F."/>
            <person name="Young S.K."/>
            <person name="Zeng Q."/>
            <person name="Gargeya S."/>
            <person name="Fitzgerald M."/>
            <person name="Abouelleil A."/>
            <person name="Alvarado L."/>
            <person name="Berlin A.M."/>
            <person name="Chapman S.B."/>
            <person name="Dewar J."/>
            <person name="Goldberg J."/>
            <person name="Griggs A."/>
            <person name="Gujja S."/>
            <person name="Hansen M."/>
            <person name="Howarth C."/>
            <person name="Imamovic A."/>
            <person name="Larimer J."/>
            <person name="McCowan C."/>
            <person name="Murphy C."/>
            <person name="Pearson M."/>
            <person name="Priest M."/>
            <person name="Roberts A."/>
            <person name="Saif S."/>
            <person name="Shea T."/>
            <person name="Sykes S."/>
            <person name="Wortman J."/>
            <person name="Nusbaum C."/>
            <person name="Birren B."/>
        </authorList>
    </citation>
    <scope>NUCLEOTIDE SEQUENCE [LARGE SCALE GENOMIC DNA]</scope>
    <source>
        <strain evidence="2 3">CBS 10435</strain>
    </source>
</reference>
<evidence type="ECO:0000313" key="3">
    <source>
        <dbReference type="Proteomes" id="UP000092583"/>
    </source>
</evidence>
<feature type="region of interest" description="Disordered" evidence="1">
    <location>
        <begin position="1"/>
        <end position="50"/>
    </location>
</feature>
<reference evidence="3" key="2">
    <citation type="submission" date="2013-12" db="EMBL/GenBank/DDBJ databases">
        <title>Evolution of pathogenesis and genome organization in the Tremellales.</title>
        <authorList>
            <person name="Cuomo C."/>
            <person name="Litvintseva A."/>
            <person name="Heitman J."/>
            <person name="Chen Y."/>
            <person name="Sun S."/>
            <person name="Springer D."/>
            <person name="Dromer F."/>
            <person name="Young S."/>
            <person name="Zeng Q."/>
            <person name="Chapman S."/>
            <person name="Gujja S."/>
            <person name="Saif S."/>
            <person name="Birren B."/>
        </authorList>
    </citation>
    <scope>NUCLEOTIDE SEQUENCE [LARGE SCALE GENOMIC DNA]</scope>
    <source>
        <strain evidence="3">CBS 10435</strain>
    </source>
</reference>
<dbReference type="Proteomes" id="UP000092583">
    <property type="component" value="Unassembled WGS sequence"/>
</dbReference>
<evidence type="ECO:0000313" key="2">
    <source>
        <dbReference type="EMBL" id="OCF56910.1"/>
    </source>
</evidence>
<gene>
    <name evidence="2" type="ORF">L486_05766</name>
</gene>